<proteinExistence type="predicted"/>
<accession>A0AAV4CVY8</accession>
<sequence length="182" mass="21308">MTFVILKEVKWDTEKRSTDPGKFYESFQDFAPPFFEIWEDLFFPQEDSLFQSVFRSTNSRFLLLEVLNFDGEDQPIFLEEKSCTHKQKSDYTCKIMSRQITYVIALAFVLSLMASSASGNWFGKRGDRDDLFSLLLQQQPQRLMTRGFNMEPGYSGQASTAMDSLEQMLKRHSVKRREPSQY</sequence>
<evidence type="ECO:0000313" key="2">
    <source>
        <dbReference type="EMBL" id="GFO36064.1"/>
    </source>
</evidence>
<gene>
    <name evidence="2" type="ORF">PoB_006256900</name>
</gene>
<dbReference type="Proteomes" id="UP000735302">
    <property type="component" value="Unassembled WGS sequence"/>
</dbReference>
<protein>
    <submittedName>
        <fullName evidence="2">Uncharacterized protein</fullName>
    </submittedName>
</protein>
<dbReference type="AlphaFoldDB" id="A0AAV4CVY8"/>
<keyword evidence="3" id="KW-1185">Reference proteome</keyword>
<keyword evidence="1" id="KW-0812">Transmembrane</keyword>
<organism evidence="2 3">
    <name type="scientific">Plakobranchus ocellatus</name>
    <dbReference type="NCBI Taxonomy" id="259542"/>
    <lineage>
        <taxon>Eukaryota</taxon>
        <taxon>Metazoa</taxon>
        <taxon>Spiralia</taxon>
        <taxon>Lophotrochozoa</taxon>
        <taxon>Mollusca</taxon>
        <taxon>Gastropoda</taxon>
        <taxon>Heterobranchia</taxon>
        <taxon>Euthyneura</taxon>
        <taxon>Panpulmonata</taxon>
        <taxon>Sacoglossa</taxon>
        <taxon>Placobranchoidea</taxon>
        <taxon>Plakobranchidae</taxon>
        <taxon>Plakobranchus</taxon>
    </lineage>
</organism>
<reference evidence="2 3" key="1">
    <citation type="journal article" date="2021" name="Elife">
        <title>Chloroplast acquisition without the gene transfer in kleptoplastic sea slugs, Plakobranchus ocellatus.</title>
        <authorList>
            <person name="Maeda T."/>
            <person name="Takahashi S."/>
            <person name="Yoshida T."/>
            <person name="Shimamura S."/>
            <person name="Takaki Y."/>
            <person name="Nagai Y."/>
            <person name="Toyoda A."/>
            <person name="Suzuki Y."/>
            <person name="Arimoto A."/>
            <person name="Ishii H."/>
            <person name="Satoh N."/>
            <person name="Nishiyama T."/>
            <person name="Hasebe M."/>
            <person name="Maruyama T."/>
            <person name="Minagawa J."/>
            <person name="Obokata J."/>
            <person name="Shigenobu S."/>
        </authorList>
    </citation>
    <scope>NUCLEOTIDE SEQUENCE [LARGE SCALE GENOMIC DNA]</scope>
</reference>
<dbReference type="EMBL" id="BLXT01007037">
    <property type="protein sequence ID" value="GFO36064.1"/>
    <property type="molecule type" value="Genomic_DNA"/>
</dbReference>
<comment type="caution">
    <text evidence="2">The sequence shown here is derived from an EMBL/GenBank/DDBJ whole genome shotgun (WGS) entry which is preliminary data.</text>
</comment>
<name>A0AAV4CVY8_9GAST</name>
<evidence type="ECO:0000256" key="1">
    <source>
        <dbReference type="SAM" id="Phobius"/>
    </source>
</evidence>
<keyword evidence="1" id="KW-1133">Transmembrane helix</keyword>
<keyword evidence="1" id="KW-0472">Membrane</keyword>
<feature type="transmembrane region" description="Helical" evidence="1">
    <location>
        <begin position="100"/>
        <end position="122"/>
    </location>
</feature>
<evidence type="ECO:0000313" key="3">
    <source>
        <dbReference type="Proteomes" id="UP000735302"/>
    </source>
</evidence>